<feature type="region of interest" description="Disordered" evidence="1">
    <location>
        <begin position="1"/>
        <end position="156"/>
    </location>
</feature>
<name>A0A6J4RD17_9ACTN</name>
<feature type="non-terminal residue" evidence="2">
    <location>
        <position position="231"/>
    </location>
</feature>
<feature type="compositionally biased region" description="Low complexity" evidence="1">
    <location>
        <begin position="82"/>
        <end position="91"/>
    </location>
</feature>
<sequence>DGRPGRCRAAETPPAGTRTVLHPAPDRGGEPRAGGPADRPVARGPGRGDGPERVRRLGPPRGEHPPAEPLAPRAVPAREEAAGAGEVAQAPRHQRGHLVRRPLRRERVGAFRPLAAARAAVRRDGHPPRPRRDARLRPDARHVHGPGAAGARPELEAAAPAGVVRRAALARARAGDGRAGAAGHHLLRRDHGLRRLRVPRPAGARRGRGVDPPGPRRRRDAGVRSDLRGPL</sequence>
<organism evidence="2">
    <name type="scientific">uncultured Rubrobacteraceae bacterium</name>
    <dbReference type="NCBI Taxonomy" id="349277"/>
    <lineage>
        <taxon>Bacteria</taxon>
        <taxon>Bacillati</taxon>
        <taxon>Actinomycetota</taxon>
        <taxon>Rubrobacteria</taxon>
        <taxon>Rubrobacterales</taxon>
        <taxon>Rubrobacteraceae</taxon>
        <taxon>environmental samples</taxon>
    </lineage>
</organism>
<proteinExistence type="predicted"/>
<dbReference type="EMBL" id="CADCVK010000040">
    <property type="protein sequence ID" value="CAA9465727.1"/>
    <property type="molecule type" value="Genomic_DNA"/>
</dbReference>
<gene>
    <name evidence="2" type="ORF">AVDCRST_MAG12-285</name>
</gene>
<dbReference type="AlphaFoldDB" id="A0A6J4RD17"/>
<feature type="non-terminal residue" evidence="2">
    <location>
        <position position="1"/>
    </location>
</feature>
<evidence type="ECO:0000256" key="1">
    <source>
        <dbReference type="SAM" id="MobiDB-lite"/>
    </source>
</evidence>
<accession>A0A6J4RD17</accession>
<feature type="compositionally biased region" description="Low complexity" evidence="1">
    <location>
        <begin position="110"/>
        <end position="119"/>
    </location>
</feature>
<feature type="compositionally biased region" description="Basic residues" evidence="1">
    <location>
        <begin position="92"/>
        <end position="104"/>
    </location>
</feature>
<feature type="compositionally biased region" description="Basic and acidic residues" evidence="1">
    <location>
        <begin position="220"/>
        <end position="231"/>
    </location>
</feature>
<feature type="compositionally biased region" description="Basic and acidic residues" evidence="1">
    <location>
        <begin position="49"/>
        <end position="66"/>
    </location>
</feature>
<feature type="compositionally biased region" description="Basic residues" evidence="1">
    <location>
        <begin position="185"/>
        <end position="207"/>
    </location>
</feature>
<feature type="compositionally biased region" description="Basic and acidic residues" evidence="1">
    <location>
        <begin position="121"/>
        <end position="142"/>
    </location>
</feature>
<protein>
    <submittedName>
        <fullName evidence="2">Uncharacterized protein</fullName>
    </submittedName>
</protein>
<feature type="region of interest" description="Disordered" evidence="1">
    <location>
        <begin position="172"/>
        <end position="231"/>
    </location>
</feature>
<evidence type="ECO:0000313" key="2">
    <source>
        <dbReference type="EMBL" id="CAA9465727.1"/>
    </source>
</evidence>
<reference evidence="2" key="1">
    <citation type="submission" date="2020-02" db="EMBL/GenBank/DDBJ databases">
        <authorList>
            <person name="Meier V. D."/>
        </authorList>
    </citation>
    <scope>NUCLEOTIDE SEQUENCE</scope>
    <source>
        <strain evidence="2">AVDCRST_MAG12</strain>
    </source>
</reference>
<feature type="compositionally biased region" description="Low complexity" evidence="1">
    <location>
        <begin position="145"/>
        <end position="156"/>
    </location>
</feature>